<proteinExistence type="predicted"/>
<comment type="caution">
    <text evidence="1">The sequence shown here is derived from an EMBL/GenBank/DDBJ whole genome shotgun (WGS) entry which is preliminary data.</text>
</comment>
<dbReference type="OrthoDB" id="1086493at2"/>
<organism evidence="1 2">
    <name type="scientific">Flavobacterium microcysteis</name>
    <dbReference type="NCBI Taxonomy" id="2596891"/>
    <lineage>
        <taxon>Bacteria</taxon>
        <taxon>Pseudomonadati</taxon>
        <taxon>Bacteroidota</taxon>
        <taxon>Flavobacteriia</taxon>
        <taxon>Flavobacteriales</taxon>
        <taxon>Flavobacteriaceae</taxon>
        <taxon>Flavobacterium</taxon>
    </lineage>
</organism>
<dbReference type="AlphaFoldDB" id="A0A501QN44"/>
<dbReference type="RefSeq" id="WP_139997651.1">
    <property type="nucleotide sequence ID" value="NZ_VFJE01000045.1"/>
</dbReference>
<reference evidence="1 2" key="2">
    <citation type="submission" date="2019-06" db="EMBL/GenBank/DDBJ databases">
        <authorList>
            <person name="Seo Y."/>
        </authorList>
    </citation>
    <scope>NUCLEOTIDE SEQUENCE [LARGE SCALE GENOMIC DNA]</scope>
    <source>
        <strain evidence="1 2">MaA-Y11</strain>
    </source>
</reference>
<dbReference type="PANTHER" id="PTHR33293:SF2">
    <property type="entry name" value="TRANSPOSASE"/>
    <property type="match status" value="1"/>
</dbReference>
<dbReference type="InterPro" id="IPR005063">
    <property type="entry name" value="Transposase_27"/>
</dbReference>
<evidence type="ECO:0000313" key="2">
    <source>
        <dbReference type="Proteomes" id="UP000319175"/>
    </source>
</evidence>
<protein>
    <submittedName>
        <fullName evidence="1">IS1 family transposase</fullName>
    </submittedName>
</protein>
<name>A0A501QN44_9FLAO</name>
<dbReference type="GO" id="GO:0004803">
    <property type="term" value="F:transposase activity"/>
    <property type="evidence" value="ECO:0007669"/>
    <property type="project" value="InterPro"/>
</dbReference>
<dbReference type="Proteomes" id="UP000319175">
    <property type="component" value="Unassembled WGS sequence"/>
</dbReference>
<keyword evidence="2" id="KW-1185">Reference proteome</keyword>
<reference evidence="1 2" key="1">
    <citation type="submission" date="2019-06" db="EMBL/GenBank/DDBJ databases">
        <title>Flavobacterium sp. MaA-Y11 from geoumgang.</title>
        <authorList>
            <person name="Jeong S."/>
        </authorList>
    </citation>
    <scope>NUCLEOTIDE SEQUENCE [LARGE SCALE GENOMIC DNA]</scope>
    <source>
        <strain evidence="1 2">MaA-Y11</strain>
    </source>
</reference>
<dbReference type="NCBIfam" id="NF033558">
    <property type="entry name" value="transpos_IS1"/>
    <property type="match status" value="1"/>
</dbReference>
<dbReference type="Pfam" id="PF03400">
    <property type="entry name" value="DDE_Tnp_IS1"/>
    <property type="match status" value="1"/>
</dbReference>
<accession>A0A501QN44</accession>
<gene>
    <name evidence="1" type="ORF">FJA49_00270</name>
</gene>
<dbReference type="PANTHER" id="PTHR33293">
    <property type="entry name" value="INSERTION ELEMENT IS1 1 PROTEIN INSB-RELATED"/>
    <property type="match status" value="1"/>
</dbReference>
<sequence>MAFKPSSCTRCVGDCVKIIKYGKTKSGNQRFICKICGKTKVEKYIYKAYCSELNDGIVLFTKEGLGIRSTARVLKISTTTLLRRIVSIAQNIKQPIISMNKIYEVDEIKTYIRRKDKLIWIVYALERETRKIINFHIGRRTNNTLNVVLKSVTISNPLAVFTDKLKHYRYLIDKKVHKTKRFGTNHIERMNLSLRTHLKRLNRRTICFSRSKLVLVSILKIYFWI</sequence>
<dbReference type="GO" id="GO:0003677">
    <property type="term" value="F:DNA binding"/>
    <property type="evidence" value="ECO:0007669"/>
    <property type="project" value="InterPro"/>
</dbReference>
<dbReference type="GO" id="GO:0006313">
    <property type="term" value="P:DNA transposition"/>
    <property type="evidence" value="ECO:0007669"/>
    <property type="project" value="InterPro"/>
</dbReference>
<evidence type="ECO:0000313" key="1">
    <source>
        <dbReference type="EMBL" id="TPD73661.1"/>
    </source>
</evidence>
<dbReference type="InterPro" id="IPR051354">
    <property type="entry name" value="Transposase_27_IS1"/>
</dbReference>
<dbReference type="EMBL" id="VFJE01000045">
    <property type="protein sequence ID" value="TPD73661.1"/>
    <property type="molecule type" value="Genomic_DNA"/>
</dbReference>